<protein>
    <recommendedName>
        <fullName evidence="3">Short C-terminal domain-containing protein</fullName>
    </recommendedName>
</protein>
<comment type="caution">
    <text evidence="1">The sequence shown here is derived from an EMBL/GenBank/DDBJ whole genome shotgun (WGS) entry which is preliminary data.</text>
</comment>
<dbReference type="RefSeq" id="WP_208470376.1">
    <property type="nucleotide sequence ID" value="NZ_JAGFNS010000019.1"/>
</dbReference>
<gene>
    <name evidence="1" type="ORF">J5X75_27350</name>
</gene>
<accession>A0ABS3UR34</accession>
<evidence type="ECO:0000313" key="1">
    <source>
        <dbReference type="EMBL" id="MBO3741232.1"/>
    </source>
</evidence>
<dbReference type="EMBL" id="JAGFNS010000019">
    <property type="protein sequence ID" value="MBO3741232.1"/>
    <property type="molecule type" value="Genomic_DNA"/>
</dbReference>
<evidence type="ECO:0000313" key="2">
    <source>
        <dbReference type="Proteomes" id="UP000679690"/>
    </source>
</evidence>
<organism evidence="1 2">
    <name type="scientific">Actinoplanes flavus</name>
    <dbReference type="NCBI Taxonomy" id="2820290"/>
    <lineage>
        <taxon>Bacteria</taxon>
        <taxon>Bacillati</taxon>
        <taxon>Actinomycetota</taxon>
        <taxon>Actinomycetes</taxon>
        <taxon>Micromonosporales</taxon>
        <taxon>Micromonosporaceae</taxon>
        <taxon>Actinoplanes</taxon>
    </lineage>
</organism>
<evidence type="ECO:0008006" key="3">
    <source>
        <dbReference type="Google" id="ProtNLM"/>
    </source>
</evidence>
<dbReference type="Proteomes" id="UP000679690">
    <property type="component" value="Unassembled WGS sequence"/>
</dbReference>
<sequence length="156" mass="16674">MNPVPDHCTRALAKAQRNSVDTSGALAVAHTRDGGADLYLIVYPDRLELASTGTLMRAGAGRERIPLTAVTSVTAHRGLLRSRIDIETGGHTVSFGTDRPTAPYLADLIQQCRTGIPAASPDNTALLHHLTELHAAGLLTDDEYTTKRDNLLNPPS</sequence>
<reference evidence="1 2" key="1">
    <citation type="submission" date="2021-03" db="EMBL/GenBank/DDBJ databases">
        <title>Actinoplanes flavus sp. nov., a novel actinomycete isolated from Coconut Palm rhizosphere soil.</title>
        <authorList>
            <person name="Luo X."/>
        </authorList>
    </citation>
    <scope>NUCLEOTIDE SEQUENCE [LARGE SCALE GENOMIC DNA]</scope>
    <source>
        <strain evidence="1 2">NEAU-H7</strain>
    </source>
</reference>
<keyword evidence="2" id="KW-1185">Reference proteome</keyword>
<name>A0ABS3UR34_9ACTN</name>
<proteinExistence type="predicted"/>